<evidence type="ECO:0000256" key="1">
    <source>
        <dbReference type="SAM" id="Phobius"/>
    </source>
</evidence>
<evidence type="ECO:0000313" key="3">
    <source>
        <dbReference type="Proteomes" id="UP000001572"/>
    </source>
</evidence>
<dbReference type="HOGENOM" id="CLU_1324164_0_0_9"/>
<organism evidence="2 3">
    <name type="scientific">Alkaliphilus metalliredigens (strain QYMF)</name>
    <dbReference type="NCBI Taxonomy" id="293826"/>
    <lineage>
        <taxon>Bacteria</taxon>
        <taxon>Bacillati</taxon>
        <taxon>Bacillota</taxon>
        <taxon>Clostridia</taxon>
        <taxon>Peptostreptococcales</taxon>
        <taxon>Natronincolaceae</taxon>
        <taxon>Alkaliphilus</taxon>
    </lineage>
</organism>
<dbReference type="AlphaFoldDB" id="A6TR21"/>
<keyword evidence="1" id="KW-0812">Transmembrane</keyword>
<proteinExistence type="predicted"/>
<dbReference type="KEGG" id="amt:Amet_2486"/>
<keyword evidence="3" id="KW-1185">Reference proteome</keyword>
<sequence length="207" mass="23637">MIKGYCTSSRGMVMITVIMIISVVLLLALSMVTVSTNHYQMVHSSSSGIKAYYLAESAIDITTYELLIMSEQAIFYFLTDLQSYKIQYILEGEEGDTILLKDYHPPILENYLEDKVVDHLSIIERRITQPFEEYHASHYYEILIEGVSLSTNHIQMMGIGSYDEARRFIKFVVQLPEVIEVGVDALGLPEIEVVPLRVVSYYQTFGE</sequence>
<dbReference type="EMBL" id="CP000724">
    <property type="protein sequence ID" value="ABR48639.1"/>
    <property type="molecule type" value="Genomic_DNA"/>
</dbReference>
<name>A6TR21_ALKMQ</name>
<evidence type="ECO:0000313" key="2">
    <source>
        <dbReference type="EMBL" id="ABR48639.1"/>
    </source>
</evidence>
<accession>A6TR21</accession>
<protein>
    <recommendedName>
        <fullName evidence="4">Type 4 fimbrial biogenesis protein PilX N-terminal domain-containing protein</fullName>
    </recommendedName>
</protein>
<feature type="transmembrane region" description="Helical" evidence="1">
    <location>
        <begin position="12"/>
        <end position="34"/>
    </location>
</feature>
<keyword evidence="1" id="KW-0472">Membrane</keyword>
<dbReference type="Proteomes" id="UP000001572">
    <property type="component" value="Chromosome"/>
</dbReference>
<reference evidence="3" key="1">
    <citation type="journal article" date="2016" name="Genome Announc.">
        <title>Complete genome sequence of Alkaliphilus metalliredigens strain QYMF, an alkaliphilic and metal-reducing bacterium isolated from borax-contaminated leachate ponds.</title>
        <authorList>
            <person name="Hwang C."/>
            <person name="Copeland A."/>
            <person name="Lucas S."/>
            <person name="Lapidus A."/>
            <person name="Barry K."/>
            <person name="Detter J.C."/>
            <person name="Glavina Del Rio T."/>
            <person name="Hammon N."/>
            <person name="Israni S."/>
            <person name="Dalin E."/>
            <person name="Tice H."/>
            <person name="Pitluck S."/>
            <person name="Chertkov O."/>
            <person name="Brettin T."/>
            <person name="Bruce D."/>
            <person name="Han C."/>
            <person name="Schmutz J."/>
            <person name="Larimer F."/>
            <person name="Land M.L."/>
            <person name="Hauser L."/>
            <person name="Kyrpides N."/>
            <person name="Mikhailova N."/>
            <person name="Ye Q."/>
            <person name="Zhou J."/>
            <person name="Richardson P."/>
            <person name="Fields M.W."/>
        </authorList>
    </citation>
    <scope>NUCLEOTIDE SEQUENCE [LARGE SCALE GENOMIC DNA]</scope>
    <source>
        <strain evidence="3">QYMF</strain>
    </source>
</reference>
<gene>
    <name evidence="2" type="ordered locus">Amet_2486</name>
</gene>
<dbReference type="STRING" id="293826.Amet_2486"/>
<keyword evidence="1" id="KW-1133">Transmembrane helix</keyword>
<evidence type="ECO:0008006" key="4">
    <source>
        <dbReference type="Google" id="ProtNLM"/>
    </source>
</evidence>